<dbReference type="InterPro" id="IPR036465">
    <property type="entry name" value="vWFA_dom_sf"/>
</dbReference>
<accession>A0A5J6HIV1</accession>
<feature type="region of interest" description="Disordered" evidence="1">
    <location>
        <begin position="1"/>
        <end position="285"/>
    </location>
</feature>
<feature type="compositionally biased region" description="Acidic residues" evidence="1">
    <location>
        <begin position="98"/>
        <end position="109"/>
    </location>
</feature>
<evidence type="ECO:0000313" key="3">
    <source>
        <dbReference type="EMBL" id="QEV19172.1"/>
    </source>
</evidence>
<dbReference type="Proteomes" id="UP000326553">
    <property type="component" value="Chromosome"/>
</dbReference>
<dbReference type="SMART" id="SM00327">
    <property type="entry name" value="VWA"/>
    <property type="match status" value="1"/>
</dbReference>
<dbReference type="OrthoDB" id="5756874at2"/>
<dbReference type="Gene3D" id="3.40.50.410">
    <property type="entry name" value="von Willebrand factor, type A domain"/>
    <property type="match status" value="1"/>
</dbReference>
<evidence type="ECO:0000313" key="4">
    <source>
        <dbReference type="Proteomes" id="UP000326553"/>
    </source>
</evidence>
<dbReference type="SUPFAM" id="SSF53300">
    <property type="entry name" value="vWA-like"/>
    <property type="match status" value="1"/>
</dbReference>
<dbReference type="EMBL" id="CP023695">
    <property type="protein sequence ID" value="QEV19172.1"/>
    <property type="molecule type" value="Genomic_DNA"/>
</dbReference>
<feature type="compositionally biased region" description="Basic and acidic residues" evidence="1">
    <location>
        <begin position="1"/>
        <end position="37"/>
    </location>
</feature>
<dbReference type="InterPro" id="IPR019303">
    <property type="entry name" value="vWA_TerF_C"/>
</dbReference>
<sequence length="490" mass="50383">MGILDRLRNAFGRSRKESVPEAREPERAAAPEPERESSAPGAVSLPSPSPEPTPPSKASVPSPSPEPSPSAVDDLVAAAFDNVSVPGPAARERKPEPDPEPETAPETEAAEQPAAREQKPEPEPEPEAAPKAEAAEPAVPEAPGQAPASPAADEVVPTRPALRDACPQQEQTPAAEAATADAEGEAAAADAAAPEGEAATPAADAAEGEAPATVGNRPAGRDGWAQPEGAGADEATASTTPSAEPEPTAEPEAPAAEPETAAEPESKGGVGGKPAVPAARVRSKAPGLATAYKAAGTALKKHGLTGTRAQVYLVLDRSGSMRPYYKDGSAQSLAEQVLALAAHTDPAATVHVVFFSTDIDGTGTLTLTDHEGRVDELHAAAGHMGRTSYHRAIEEVVSHYEKSAHEGPALVIFQTDGAPDAKGPATQALAAAAAHPLFFQFVAFGEHDAKGFDYLRKLKAENAAFFHAGPAPRELTDKELYEGLLASWRP</sequence>
<proteinExistence type="predicted"/>
<dbReference type="CDD" id="cd00198">
    <property type="entry name" value="vWFA"/>
    <property type="match status" value="1"/>
</dbReference>
<feature type="compositionally biased region" description="Low complexity" evidence="1">
    <location>
        <begin position="234"/>
        <end position="263"/>
    </location>
</feature>
<reference evidence="3 4" key="1">
    <citation type="submission" date="2017-09" db="EMBL/GenBank/DDBJ databases">
        <authorList>
            <person name="Lee N."/>
            <person name="Cho B.-K."/>
        </authorList>
    </citation>
    <scope>NUCLEOTIDE SEQUENCE [LARGE SCALE GENOMIC DNA]</scope>
    <source>
        <strain evidence="3 4">ATCC 12461</strain>
    </source>
</reference>
<dbReference type="Pfam" id="PF10138">
    <property type="entry name" value="vWA-TerF-like"/>
    <property type="match status" value="1"/>
</dbReference>
<name>A0A5J6HIV1_STRAD</name>
<protein>
    <submittedName>
        <fullName evidence="3">VWA domain-containing protein</fullName>
    </submittedName>
</protein>
<dbReference type="KEGG" id="salw:CP975_18210"/>
<feature type="domain" description="VWFA" evidence="2">
    <location>
        <begin position="310"/>
        <end position="484"/>
    </location>
</feature>
<evidence type="ECO:0000256" key="1">
    <source>
        <dbReference type="SAM" id="MobiDB-lite"/>
    </source>
</evidence>
<feature type="compositionally biased region" description="Low complexity" evidence="1">
    <location>
        <begin position="135"/>
        <end position="148"/>
    </location>
</feature>
<dbReference type="PROSITE" id="PS50234">
    <property type="entry name" value="VWFA"/>
    <property type="match status" value="1"/>
</dbReference>
<feature type="compositionally biased region" description="Basic and acidic residues" evidence="1">
    <location>
        <begin position="114"/>
        <end position="134"/>
    </location>
</feature>
<evidence type="ECO:0000259" key="2">
    <source>
        <dbReference type="PROSITE" id="PS50234"/>
    </source>
</evidence>
<feature type="compositionally biased region" description="Low complexity" evidence="1">
    <location>
        <begin position="174"/>
        <end position="213"/>
    </location>
</feature>
<dbReference type="AlphaFoldDB" id="A0A5J6HIV1"/>
<keyword evidence="4" id="KW-1185">Reference proteome</keyword>
<dbReference type="InterPro" id="IPR002035">
    <property type="entry name" value="VWF_A"/>
</dbReference>
<organism evidence="3 4">
    <name type="scientific">Streptomyces alboniger</name>
    <dbReference type="NCBI Taxonomy" id="132473"/>
    <lineage>
        <taxon>Bacteria</taxon>
        <taxon>Bacillati</taxon>
        <taxon>Actinomycetota</taxon>
        <taxon>Actinomycetes</taxon>
        <taxon>Kitasatosporales</taxon>
        <taxon>Streptomycetaceae</taxon>
        <taxon>Streptomyces</taxon>
        <taxon>Streptomyces aurantiacus group</taxon>
    </lineage>
</organism>
<gene>
    <name evidence="3" type="ORF">CP975_18210</name>
</gene>